<keyword evidence="2" id="KW-1185">Reference proteome</keyword>
<proteinExistence type="predicted"/>
<dbReference type="AlphaFoldDB" id="A0A9W6B3I4"/>
<gene>
    <name evidence="1" type="ORF">NBRC110019_08430</name>
</gene>
<evidence type="ECO:0000313" key="2">
    <source>
        <dbReference type="Proteomes" id="UP001143545"/>
    </source>
</evidence>
<dbReference type="RefSeq" id="WP_281752720.1">
    <property type="nucleotide sequence ID" value="NZ_BRVP01000004.1"/>
</dbReference>
<sequence>MNLKSVHTFHIPVMGLAFTVDSPIRVAHYGIDSVISIVDDELIERMSAFYAKKFNFPHQEVTKKAFDYRAKRITNYLNLVDKIVQQKFTEFKKELTVNTNVQKYFGNLLPQGNELKKKLQEVANNGIALKSKLVDYIDEVLHHGAIDVNIMTKLDKENFDKKEVLPQEFNDAHAALRGFANSNLSSSIVLSAGMNPRLYSYIENFEDFYPSEAGSLTKKIILKVSDFRSAQIQSRFLAQKGLWVSEFRIESGLNCGGHAFASDGYLLGPILEEFKTKKEELKTGMFEMLTKALETKERTIPNEIPELKVTVQGGVGTHDEHQFLLQQYKVDSVGWGSPFLLVKEATCVDDETRQLLADSQEKDLYLSEISPLGVSFNAIRNTSNERLRNQRIDKGRAGSSCPKKFLALHKKNDEQICTASRKFQEDALAQLDSLDISAEEYEERRFAITEKSCLCTGLANAAYLENDMPVKGEAQGVVICPGPNIAYFDEPVSLEKMVQHINGDVNIMHNEDRPNMFIKELSLYIDAYKKTLKEASKNPGIQATKKAKRFKKNLDDGIQYYQILFNNNTLFKEQLKAQIATLNALENEIVLA</sequence>
<comment type="caution">
    <text evidence="1">The sequence shown here is derived from an EMBL/GenBank/DDBJ whole genome shotgun (WGS) entry which is preliminary data.</text>
</comment>
<dbReference type="EMBL" id="BRVP01000004">
    <property type="protein sequence ID" value="GLB51804.1"/>
    <property type="molecule type" value="Genomic_DNA"/>
</dbReference>
<dbReference type="Proteomes" id="UP001143545">
    <property type="component" value="Unassembled WGS sequence"/>
</dbReference>
<reference evidence="1" key="1">
    <citation type="submission" date="2022-07" db="EMBL/GenBank/DDBJ databases">
        <title>Taxonomy of Novel Oxalotrophic and Methylotrophic Bacteria.</title>
        <authorList>
            <person name="Sahin N."/>
            <person name="Tani A."/>
        </authorList>
    </citation>
    <scope>NUCLEOTIDE SEQUENCE</scope>
    <source>
        <strain evidence="1">AM327</strain>
    </source>
</reference>
<organism evidence="1 2">
    <name type="scientific">Neptunitalea chrysea</name>
    <dbReference type="NCBI Taxonomy" id="1647581"/>
    <lineage>
        <taxon>Bacteria</taxon>
        <taxon>Pseudomonadati</taxon>
        <taxon>Bacteroidota</taxon>
        <taxon>Flavobacteriia</taxon>
        <taxon>Flavobacteriales</taxon>
        <taxon>Flavobacteriaceae</taxon>
        <taxon>Neptunitalea</taxon>
    </lineage>
</organism>
<name>A0A9W6B3I4_9FLAO</name>
<protein>
    <submittedName>
        <fullName evidence="1">Uncharacterized protein</fullName>
    </submittedName>
</protein>
<accession>A0A9W6B3I4</accession>
<evidence type="ECO:0000313" key="1">
    <source>
        <dbReference type="EMBL" id="GLB51804.1"/>
    </source>
</evidence>